<reference evidence="3" key="1">
    <citation type="submission" date="2018-03" db="EMBL/GenBank/DDBJ databases">
        <authorList>
            <person name="Blom J."/>
        </authorList>
    </citation>
    <scope>NUCLEOTIDE SEQUENCE [LARGE SCALE GENOMIC DNA]</scope>
    <source>
        <strain evidence="3">KPC-SM-21</strain>
    </source>
</reference>
<protein>
    <recommendedName>
        <fullName evidence="4">DUF4402 domain-containing protein</fullName>
    </recommendedName>
</protein>
<proteinExistence type="predicted"/>
<organism evidence="2 3">
    <name type="scientific">Acinetobacter stercoris</name>
    <dbReference type="NCBI Taxonomy" id="2126983"/>
    <lineage>
        <taxon>Bacteria</taxon>
        <taxon>Pseudomonadati</taxon>
        <taxon>Pseudomonadota</taxon>
        <taxon>Gammaproteobacteria</taxon>
        <taxon>Moraxellales</taxon>
        <taxon>Moraxellaceae</taxon>
        <taxon>Acinetobacter</taxon>
    </lineage>
</organism>
<feature type="signal peptide" evidence="1">
    <location>
        <begin position="1"/>
        <end position="23"/>
    </location>
</feature>
<sequence>MSKIVKTVLASLVFGLCSAAAFADGEDLAAKGGGGGHGGHNPGNSGCGTTCNGKIDISLDVPKHCDLDIITDTITLANTSGNSWSGSGSFTVAANSDYRLNITAPTQLNNGLYSVGVNVDTKKPGGASYMTGEVLPFSASARTFTVQANSTFDPTTTRYGTYTGIYQVAVDF</sequence>
<evidence type="ECO:0008006" key="4">
    <source>
        <dbReference type="Google" id="ProtNLM"/>
    </source>
</evidence>
<accession>A0A2U3MX09</accession>
<feature type="chain" id="PRO_5015433858" description="DUF4402 domain-containing protein" evidence="1">
    <location>
        <begin position="24"/>
        <end position="172"/>
    </location>
</feature>
<dbReference type="AlphaFoldDB" id="A0A2U3MX09"/>
<evidence type="ECO:0000313" key="3">
    <source>
        <dbReference type="Proteomes" id="UP000245974"/>
    </source>
</evidence>
<dbReference type="RefSeq" id="WP_121973485.1">
    <property type="nucleotide sequence ID" value="NZ_OOGT01000035.1"/>
</dbReference>
<evidence type="ECO:0000313" key="2">
    <source>
        <dbReference type="EMBL" id="SPL69972.1"/>
    </source>
</evidence>
<evidence type="ECO:0000256" key="1">
    <source>
        <dbReference type="SAM" id="SignalP"/>
    </source>
</evidence>
<keyword evidence="3" id="KW-1185">Reference proteome</keyword>
<dbReference type="Proteomes" id="UP000245974">
    <property type="component" value="Unassembled WGS sequence"/>
</dbReference>
<dbReference type="EMBL" id="OOGT01000035">
    <property type="protein sequence ID" value="SPL69972.1"/>
    <property type="molecule type" value="Genomic_DNA"/>
</dbReference>
<name>A0A2U3MX09_9GAMM</name>
<keyword evidence="1" id="KW-0732">Signal</keyword>
<dbReference type="OrthoDB" id="6707598at2"/>
<gene>
    <name evidence="2" type="ORF">KPC_1150</name>
</gene>
<dbReference type="InParanoid" id="A0A2U3MX09"/>